<feature type="transmembrane region" description="Helical" evidence="2">
    <location>
        <begin position="75"/>
        <end position="99"/>
    </location>
</feature>
<dbReference type="PANTHER" id="PTHR46593:SF1">
    <property type="entry name" value="TRANSMEMBRANE PROTEIN 64"/>
    <property type="match status" value="1"/>
</dbReference>
<dbReference type="Pfam" id="PF09335">
    <property type="entry name" value="VTT_dom"/>
    <property type="match status" value="1"/>
</dbReference>
<accession>A0A0L0DQA7</accession>
<reference evidence="4 5" key="1">
    <citation type="submission" date="2010-05" db="EMBL/GenBank/DDBJ databases">
        <title>The Genome Sequence of Thecamonas trahens ATCC 50062.</title>
        <authorList>
            <consortium name="The Broad Institute Genome Sequencing Platform"/>
            <person name="Russ C."/>
            <person name="Cuomo C."/>
            <person name="Shea T."/>
            <person name="Young S.K."/>
            <person name="Zeng Q."/>
            <person name="Koehrsen M."/>
            <person name="Haas B."/>
            <person name="Borodovsky M."/>
            <person name="Guigo R."/>
            <person name="Alvarado L."/>
            <person name="Berlin A."/>
            <person name="Bochicchio J."/>
            <person name="Borenstein D."/>
            <person name="Chapman S."/>
            <person name="Chen Z."/>
            <person name="Freedman E."/>
            <person name="Gellesch M."/>
            <person name="Goldberg J."/>
            <person name="Griggs A."/>
            <person name="Gujja S."/>
            <person name="Heilman E."/>
            <person name="Heiman D."/>
            <person name="Hepburn T."/>
            <person name="Howarth C."/>
            <person name="Jen D."/>
            <person name="Larson L."/>
            <person name="Mehta T."/>
            <person name="Park D."/>
            <person name="Pearson M."/>
            <person name="Roberts A."/>
            <person name="Saif S."/>
            <person name="Shenoy N."/>
            <person name="Sisk P."/>
            <person name="Stolte C."/>
            <person name="Sykes S."/>
            <person name="Thomson T."/>
            <person name="Walk T."/>
            <person name="White J."/>
            <person name="Yandava C."/>
            <person name="Burger G."/>
            <person name="Gray M.W."/>
            <person name="Holland P.W.H."/>
            <person name="King N."/>
            <person name="Lang F.B.F."/>
            <person name="Roger A.J."/>
            <person name="Ruiz-Trillo I."/>
            <person name="Lander E."/>
            <person name="Nusbaum C."/>
        </authorList>
    </citation>
    <scope>NUCLEOTIDE SEQUENCE [LARGE SCALE GENOMIC DNA]</scope>
    <source>
        <strain evidence="4 5">ATCC 50062</strain>
    </source>
</reference>
<feature type="region of interest" description="Disordered" evidence="1">
    <location>
        <begin position="300"/>
        <end position="335"/>
    </location>
</feature>
<dbReference type="InterPro" id="IPR032816">
    <property type="entry name" value="VTT_dom"/>
</dbReference>
<evidence type="ECO:0000256" key="1">
    <source>
        <dbReference type="SAM" id="MobiDB-lite"/>
    </source>
</evidence>
<feature type="transmembrane region" description="Helical" evidence="2">
    <location>
        <begin position="158"/>
        <end position="179"/>
    </location>
</feature>
<keyword evidence="5" id="KW-1185">Reference proteome</keyword>
<dbReference type="GO" id="GO:0051480">
    <property type="term" value="P:regulation of cytosolic calcium ion concentration"/>
    <property type="evidence" value="ECO:0007669"/>
    <property type="project" value="TreeGrafter"/>
</dbReference>
<feature type="transmembrane region" description="Helical" evidence="2">
    <location>
        <begin position="199"/>
        <end position="219"/>
    </location>
</feature>
<dbReference type="InterPro" id="IPR053069">
    <property type="entry name" value="TVP38/TMEM64"/>
</dbReference>
<dbReference type="RefSeq" id="XP_013753641.1">
    <property type="nucleotide sequence ID" value="XM_013898187.1"/>
</dbReference>
<feature type="domain" description="VTT" evidence="3">
    <location>
        <begin position="66"/>
        <end position="181"/>
    </location>
</feature>
<dbReference type="OrthoDB" id="166803at2759"/>
<evidence type="ECO:0000313" key="5">
    <source>
        <dbReference type="Proteomes" id="UP000054408"/>
    </source>
</evidence>
<evidence type="ECO:0000313" key="4">
    <source>
        <dbReference type="EMBL" id="KNC54487.1"/>
    </source>
</evidence>
<organism evidence="4 5">
    <name type="scientific">Thecamonas trahens ATCC 50062</name>
    <dbReference type="NCBI Taxonomy" id="461836"/>
    <lineage>
        <taxon>Eukaryota</taxon>
        <taxon>Apusozoa</taxon>
        <taxon>Apusomonadida</taxon>
        <taxon>Apusomonadidae</taxon>
        <taxon>Thecamonas</taxon>
    </lineage>
</organism>
<keyword evidence="2" id="KW-1133">Transmembrane helix</keyword>
<dbReference type="STRING" id="461836.A0A0L0DQA7"/>
<feature type="transmembrane region" description="Helical" evidence="2">
    <location>
        <begin position="39"/>
        <end position="63"/>
    </location>
</feature>
<dbReference type="eggNOG" id="KOG3140">
    <property type="taxonomic scope" value="Eukaryota"/>
</dbReference>
<dbReference type="Proteomes" id="UP000054408">
    <property type="component" value="Unassembled WGS sequence"/>
</dbReference>
<dbReference type="GO" id="GO:0005783">
    <property type="term" value="C:endoplasmic reticulum"/>
    <property type="evidence" value="ECO:0007669"/>
    <property type="project" value="TreeGrafter"/>
</dbReference>
<dbReference type="GeneID" id="25568699"/>
<dbReference type="AlphaFoldDB" id="A0A0L0DQA7"/>
<keyword evidence="2" id="KW-0812">Transmembrane</keyword>
<sequence>MRVTRQGVQAAVFVAAYAVVLVLGLVAMYAGWLTPYFTWLASLGMAGNALVALSFIPASLPFLAGYTPLTLASGYLYGVIGGALTSEIGAVLGAMVAFAATRRFARRKLAAKLGTSPQFRAFIAAVDAQGFVVIALLRCAPVPFGLQNGAFALSNVTFARYTAATIVGLVPEQLMFAYFGSTLKSLADVAAGHDALTPAQSYALYAQLAFAIVIFVVVARIGRRALRYAHVDKIEDIQLEFSDAELGAASSGPRMPSSAVRRHRPEDEEPLLAPSLHNHHAPTAAAASAVDHDELSNPLLVSPATAAPGQDSKNERAAGSKARRSRRGRSSTPIAAAAAAAASTVSSLLSKKGNID</sequence>
<evidence type="ECO:0000256" key="2">
    <source>
        <dbReference type="SAM" id="Phobius"/>
    </source>
</evidence>
<keyword evidence="2" id="KW-0472">Membrane</keyword>
<feature type="transmembrane region" description="Helical" evidence="2">
    <location>
        <begin position="12"/>
        <end position="33"/>
    </location>
</feature>
<dbReference type="PANTHER" id="PTHR46593">
    <property type="entry name" value="TRANSMEMBRANE PROTEIN 64"/>
    <property type="match status" value="1"/>
</dbReference>
<evidence type="ECO:0000259" key="3">
    <source>
        <dbReference type="Pfam" id="PF09335"/>
    </source>
</evidence>
<protein>
    <submittedName>
        <fullName evidence="4">SNARE associated Golgi protein</fullName>
    </submittedName>
</protein>
<proteinExistence type="predicted"/>
<dbReference type="EMBL" id="GL349490">
    <property type="protein sequence ID" value="KNC54487.1"/>
    <property type="molecule type" value="Genomic_DNA"/>
</dbReference>
<dbReference type="OMA" id="YENDDCE"/>
<gene>
    <name evidence="4" type="ORF">AMSG_10484</name>
</gene>
<name>A0A0L0DQA7_THETB</name>